<dbReference type="STRING" id="1263015.BN580_00508"/>
<name>R6UCB1_9BACT</name>
<feature type="domain" description="Alpha-L-glutamate ligase-related protein ATP-grasp" evidence="1">
    <location>
        <begin position="77"/>
        <end position="317"/>
    </location>
</feature>
<evidence type="ECO:0000259" key="1">
    <source>
        <dbReference type="Pfam" id="PF14397"/>
    </source>
</evidence>
<evidence type="ECO:0000313" key="2">
    <source>
        <dbReference type="EMBL" id="CDC77756.1"/>
    </source>
</evidence>
<dbReference type="InterPro" id="IPR039523">
    <property type="entry name" value="RimK-rel_E_lig_ATP-grasp"/>
</dbReference>
<comment type="caution">
    <text evidence="2">The sequence shown here is derived from an EMBL/GenBank/DDBJ whole genome shotgun (WGS) entry which is preliminary data.</text>
</comment>
<dbReference type="Proteomes" id="UP000017938">
    <property type="component" value="Unassembled WGS sequence"/>
</dbReference>
<dbReference type="Pfam" id="PF14397">
    <property type="entry name" value="ATPgrasp_ST"/>
    <property type="match status" value="1"/>
</dbReference>
<gene>
    <name evidence="2" type="ORF">BN580_00508</name>
</gene>
<accession>R6UCB1</accession>
<organism evidence="2 3">
    <name type="scientific">Candidatus Colimorpha enterica</name>
    <dbReference type="NCBI Taxonomy" id="3083063"/>
    <lineage>
        <taxon>Bacteria</taxon>
        <taxon>Pseudomonadati</taxon>
        <taxon>Bacteroidota</taxon>
        <taxon>Bacteroidia</taxon>
        <taxon>Bacteroidales</taxon>
        <taxon>Candidatus Colimorpha</taxon>
    </lineage>
</organism>
<reference evidence="2" key="1">
    <citation type="submission" date="2012-11" db="EMBL/GenBank/DDBJ databases">
        <title>Dependencies among metagenomic species, viruses, plasmids and units of genetic variation.</title>
        <authorList>
            <person name="Nielsen H.B."/>
            <person name="Almeida M."/>
            <person name="Juncker A.S."/>
            <person name="Rasmussen S."/>
            <person name="Li J."/>
            <person name="Sunagawa S."/>
            <person name="Plichta D."/>
            <person name="Gautier L."/>
            <person name="Le Chatelier E."/>
            <person name="Peletier E."/>
            <person name="Bonde I."/>
            <person name="Nielsen T."/>
            <person name="Manichanh C."/>
            <person name="Arumugam M."/>
            <person name="Batto J."/>
            <person name="Santos M.B.Q.D."/>
            <person name="Blom N."/>
            <person name="Borruel N."/>
            <person name="Burgdorf K.S."/>
            <person name="Boumezbeur F."/>
            <person name="Casellas F."/>
            <person name="Dore J."/>
            <person name="Guarner F."/>
            <person name="Hansen T."/>
            <person name="Hildebrand F."/>
            <person name="Kaas R.S."/>
            <person name="Kennedy S."/>
            <person name="Kristiansen K."/>
            <person name="Kultima J.R."/>
            <person name="Leonard P."/>
            <person name="Levenez F."/>
            <person name="Lund O."/>
            <person name="Moumen B."/>
            <person name="Le Paslier D."/>
            <person name="Pons N."/>
            <person name="Pedersen O."/>
            <person name="Prifti E."/>
            <person name="Qin J."/>
            <person name="Raes J."/>
            <person name="Tap J."/>
            <person name="Tims S."/>
            <person name="Ussery D.W."/>
            <person name="Yamada T."/>
            <person name="MetaHit consortium"/>
            <person name="Renault P."/>
            <person name="Sicheritz-Ponten T."/>
            <person name="Bork P."/>
            <person name="Wang J."/>
            <person name="Brunak S."/>
            <person name="Ehrlich S.D."/>
        </authorList>
    </citation>
    <scope>NUCLEOTIDE SEQUENCE [LARGE SCALE GENOMIC DNA]</scope>
</reference>
<evidence type="ECO:0000313" key="3">
    <source>
        <dbReference type="Proteomes" id="UP000017938"/>
    </source>
</evidence>
<proteinExistence type="predicted"/>
<protein>
    <recommendedName>
        <fullName evidence="1">Alpha-L-glutamate ligase-related protein ATP-grasp domain-containing protein</fullName>
    </recommendedName>
</protein>
<dbReference type="SUPFAM" id="SSF56059">
    <property type="entry name" value="Glutathione synthetase ATP-binding domain-like"/>
    <property type="match status" value="1"/>
</dbReference>
<sequence length="336" mass="38153">MSGFGYIMRCIKSMNFKNLFATVNEIHGITGKNRPFLFCDVVWCGLRYGAGYRDYRLNEWWTLNGKQRKTYVTRGINNSIIKKCNDPAYYHLLNNKIDFNRLFGEYLGRRWIYLKEATESDFEKFMSGLETVVAKPTDEACGRGVEKINRSDYESVGAMYKHLTETGRFLVEECIVQHPVISGIYPYSVNTLRIVSLTSDDGTPHILYAFIRIGNGGRVVDNINAGGMAAPIDLDTGVINNVAFDKDSRYYDTHPQTGSPIVGVKIPMWDEAKELVLKAAKMIPQLRYVGWDVAITPDKPVFVEGNQHPGHDILQMPPHVPDKIGMLPRIKQFIDI</sequence>
<dbReference type="Gene3D" id="3.30.470.20">
    <property type="entry name" value="ATP-grasp fold, B domain"/>
    <property type="match status" value="1"/>
</dbReference>
<dbReference type="EMBL" id="CBFW010000447">
    <property type="protein sequence ID" value="CDC77756.1"/>
    <property type="molecule type" value="Genomic_DNA"/>
</dbReference>
<dbReference type="AlphaFoldDB" id="R6UCB1"/>